<dbReference type="OrthoDB" id="3439209at2759"/>
<name>A0A168B9K9_9HYPO</name>
<evidence type="ECO:0000313" key="2">
    <source>
        <dbReference type="EMBL" id="KZZ94996.1"/>
    </source>
</evidence>
<evidence type="ECO:0000313" key="3">
    <source>
        <dbReference type="Proteomes" id="UP000078544"/>
    </source>
</evidence>
<feature type="compositionally biased region" description="Polar residues" evidence="1">
    <location>
        <begin position="189"/>
        <end position="211"/>
    </location>
</feature>
<evidence type="ECO:0000256" key="1">
    <source>
        <dbReference type="SAM" id="MobiDB-lite"/>
    </source>
</evidence>
<dbReference type="STRING" id="1081109.A0A168B9K9"/>
<sequence length="323" mass="35380">MNAFSNRLGALSHPPSPQQQQHWQTLQWSSSSISNIDEGGFVSEGTGGEGLTVPSDADAHGFGYAGASHDPGWLSDTSGAPLDAFMPEWGFGDSFEQPHNEIDTSTTLPLWPGPDLVAVSPHWDRSFIFPYLPATDHPWNASQIHSFDRYDMQTFHLPSTSTVTSSLPKHLCAELPPLPSEDAPLSEQAFESPSSGTSMYSQSDCDTSSSEGLPAAEPEETPVPPMLSRRSPPSSTSLSPEPPQTALRSEQDRVLVSLRKQGLPYKEIMKQHDFGGVTESTLRGRYRARTKPAAERPRQPIWTSKDDEDQKTETGFRPSPHVI</sequence>
<feature type="compositionally biased region" description="Low complexity" evidence="1">
    <location>
        <begin position="18"/>
        <end position="27"/>
    </location>
</feature>
<keyword evidence="3" id="KW-1185">Reference proteome</keyword>
<feature type="region of interest" description="Disordered" evidence="1">
    <location>
        <begin position="173"/>
        <end position="253"/>
    </location>
</feature>
<dbReference type="Proteomes" id="UP000078544">
    <property type="component" value="Unassembled WGS sequence"/>
</dbReference>
<feature type="region of interest" description="Disordered" evidence="1">
    <location>
        <begin position="1"/>
        <end position="27"/>
    </location>
</feature>
<feature type="compositionally biased region" description="Low complexity" evidence="1">
    <location>
        <begin position="226"/>
        <end position="239"/>
    </location>
</feature>
<feature type="region of interest" description="Disordered" evidence="1">
    <location>
        <begin position="275"/>
        <end position="323"/>
    </location>
</feature>
<organism evidence="2 3">
    <name type="scientific">Moelleriella libera RCEF 2490</name>
    <dbReference type="NCBI Taxonomy" id="1081109"/>
    <lineage>
        <taxon>Eukaryota</taxon>
        <taxon>Fungi</taxon>
        <taxon>Dikarya</taxon>
        <taxon>Ascomycota</taxon>
        <taxon>Pezizomycotina</taxon>
        <taxon>Sordariomycetes</taxon>
        <taxon>Hypocreomycetidae</taxon>
        <taxon>Hypocreales</taxon>
        <taxon>Clavicipitaceae</taxon>
        <taxon>Moelleriella</taxon>
    </lineage>
</organism>
<protein>
    <submittedName>
        <fullName evidence="2">Uncharacterized protein</fullName>
    </submittedName>
</protein>
<reference evidence="2 3" key="1">
    <citation type="journal article" date="2016" name="Genome Biol. Evol.">
        <title>Divergent and convergent evolution of fungal pathogenicity.</title>
        <authorList>
            <person name="Shang Y."/>
            <person name="Xiao G."/>
            <person name="Zheng P."/>
            <person name="Cen K."/>
            <person name="Zhan S."/>
            <person name="Wang C."/>
        </authorList>
    </citation>
    <scope>NUCLEOTIDE SEQUENCE [LARGE SCALE GENOMIC DNA]</scope>
    <source>
        <strain evidence="2 3">RCEF 2490</strain>
    </source>
</reference>
<dbReference type="EMBL" id="AZGY01000010">
    <property type="protein sequence ID" value="KZZ94996.1"/>
    <property type="molecule type" value="Genomic_DNA"/>
</dbReference>
<gene>
    <name evidence="2" type="ORF">AAL_05107</name>
</gene>
<accession>A0A168B9K9</accession>
<comment type="caution">
    <text evidence="2">The sequence shown here is derived from an EMBL/GenBank/DDBJ whole genome shotgun (WGS) entry which is preliminary data.</text>
</comment>
<proteinExistence type="predicted"/>
<dbReference type="AlphaFoldDB" id="A0A168B9K9"/>